<reference evidence="2 3" key="1">
    <citation type="submission" date="2018-08" db="EMBL/GenBank/DDBJ databases">
        <title>Chitinophagaceae sp. K23C18032701, a novel bacterium isolated from forest soil.</title>
        <authorList>
            <person name="Wang C."/>
        </authorList>
    </citation>
    <scope>NUCLEOTIDE SEQUENCE [LARGE SCALE GENOMIC DNA]</scope>
    <source>
        <strain evidence="2 3">K23C18032701</strain>
    </source>
</reference>
<dbReference type="Proteomes" id="UP000261284">
    <property type="component" value="Unassembled WGS sequence"/>
</dbReference>
<feature type="domain" description="Suppressor of fused-like" evidence="1">
    <location>
        <begin position="222"/>
        <end position="381"/>
    </location>
</feature>
<comment type="caution">
    <text evidence="2">The sequence shown here is derived from an EMBL/GenBank/DDBJ whole genome shotgun (WGS) entry which is preliminary data.</text>
</comment>
<evidence type="ECO:0000259" key="1">
    <source>
        <dbReference type="Pfam" id="PF05076"/>
    </source>
</evidence>
<organism evidence="2 3">
    <name type="scientific">Deminuibacter soli</name>
    <dbReference type="NCBI Taxonomy" id="2291815"/>
    <lineage>
        <taxon>Bacteria</taxon>
        <taxon>Pseudomonadati</taxon>
        <taxon>Bacteroidota</taxon>
        <taxon>Chitinophagia</taxon>
        <taxon>Chitinophagales</taxon>
        <taxon>Chitinophagaceae</taxon>
        <taxon>Deminuibacter</taxon>
    </lineage>
</organism>
<evidence type="ECO:0000313" key="2">
    <source>
        <dbReference type="EMBL" id="RFM27739.1"/>
    </source>
</evidence>
<accession>A0A3E1NII4</accession>
<evidence type="ECO:0000313" key="3">
    <source>
        <dbReference type="Proteomes" id="UP000261284"/>
    </source>
</evidence>
<name>A0A3E1NII4_9BACT</name>
<proteinExistence type="predicted"/>
<dbReference type="InterPro" id="IPR020941">
    <property type="entry name" value="SUFU-like_domain"/>
</dbReference>
<keyword evidence="3" id="KW-1185">Reference proteome</keyword>
<dbReference type="EMBL" id="QTJU01000004">
    <property type="protein sequence ID" value="RFM27739.1"/>
    <property type="molecule type" value="Genomic_DNA"/>
</dbReference>
<sequence length="388" mass="43820">MLIPYKHVITNPFTDTDMESTPAILLEQPNNRSTLFAIVEQDERTAWFYIYPSEESGKRYNMRSCWLRNLQPGPAHRDIDALAEGIAPMLEVTACNHPEGKEPLDASLLAVIWTPEDDGATLLYNNEIIAVIPGWSLYLEEPVAYAADCIAPSMDGLVLPMPELTADNALLSKTATSIAFWQQWSDEKQNPWKDIQEQLLSTYEACLGPVQQYFAIDNQQWPPMALARFEKNGIVYFITLGVSIRPMPWVEHLYHEQAADFRRMEIGLAVSTNDFSEDEIMQMATGISSLADLPWRSLSWLGEGHTIHSASVPAPFESFILSSALESGIELTMPAMYEDKINLYWASPITAEEREFAHREPNGGYTLLEKMIEQDITQVVKKRESIAL</sequence>
<gene>
    <name evidence="2" type="ORF">DXN05_13640</name>
</gene>
<dbReference type="AlphaFoldDB" id="A0A3E1NII4"/>
<protein>
    <submittedName>
        <fullName evidence="2">Suppressor of fused domain protein</fullName>
    </submittedName>
</protein>
<dbReference type="Pfam" id="PF05076">
    <property type="entry name" value="SUFU"/>
    <property type="match status" value="1"/>
</dbReference>